<sequence length="176" mass="19432">MRLIRNILIGLVALVAVVVIVGMLLPRYVSVEREVIVDAPPEEVFPHLNSLQAFSEWSPWSGIDPEMQVAYSGPEEGVGNVMEWTSEHPNVGNGRQEIVESVENESVRTALDFGDMGTAEAWWRLTPEGDSTRVTWGMLADMGGGPIGRWFGLMMDGWVGADYERGLARLEETVEG</sequence>
<keyword evidence="3" id="KW-1185">Reference proteome</keyword>
<accession>A0A8F6TXH9</accession>
<dbReference type="Proteomes" id="UP000825009">
    <property type="component" value="Chromosome"/>
</dbReference>
<keyword evidence="1" id="KW-0812">Transmembrane</keyword>
<name>A0A8F6TXH9_9RHOB</name>
<dbReference type="EMBL" id="CP079194">
    <property type="protein sequence ID" value="QXT39964.1"/>
    <property type="molecule type" value="Genomic_DNA"/>
</dbReference>
<dbReference type="InterPro" id="IPR019587">
    <property type="entry name" value="Polyketide_cyclase/dehydratase"/>
</dbReference>
<proteinExistence type="predicted"/>
<reference evidence="2 3" key="1">
    <citation type="submission" date="2021-07" db="EMBL/GenBank/DDBJ databases">
        <title>A novel Jannaschia species isolated from marine dinoflagellate Ceratoperidinium margalefii.</title>
        <authorList>
            <person name="Jiang Y."/>
            <person name="Li Z."/>
        </authorList>
    </citation>
    <scope>NUCLEOTIDE SEQUENCE [LARGE SCALE GENOMIC DNA]</scope>
    <source>
        <strain evidence="2 3">J12C1-MA-4</strain>
    </source>
</reference>
<evidence type="ECO:0000313" key="3">
    <source>
        <dbReference type="Proteomes" id="UP000825009"/>
    </source>
</evidence>
<dbReference type="AlphaFoldDB" id="A0A8F6TXH9"/>
<keyword evidence="1" id="KW-0472">Membrane</keyword>
<feature type="transmembrane region" description="Helical" evidence="1">
    <location>
        <begin position="7"/>
        <end position="25"/>
    </location>
</feature>
<dbReference type="KEGG" id="gce:KYE46_01495"/>
<protein>
    <submittedName>
        <fullName evidence="2">SRPBCC family protein</fullName>
    </submittedName>
</protein>
<organism evidence="2 3">
    <name type="scientific">Gymnodinialimonas ceratoperidinii</name>
    <dbReference type="NCBI Taxonomy" id="2856823"/>
    <lineage>
        <taxon>Bacteria</taxon>
        <taxon>Pseudomonadati</taxon>
        <taxon>Pseudomonadota</taxon>
        <taxon>Alphaproteobacteria</taxon>
        <taxon>Rhodobacterales</taxon>
        <taxon>Paracoccaceae</taxon>
        <taxon>Gymnodinialimonas</taxon>
    </lineage>
</organism>
<evidence type="ECO:0000256" key="1">
    <source>
        <dbReference type="SAM" id="Phobius"/>
    </source>
</evidence>
<dbReference type="Pfam" id="PF10604">
    <property type="entry name" value="Polyketide_cyc2"/>
    <property type="match status" value="1"/>
</dbReference>
<evidence type="ECO:0000313" key="2">
    <source>
        <dbReference type="EMBL" id="QXT39964.1"/>
    </source>
</evidence>
<gene>
    <name evidence="2" type="ORF">KYE46_01495</name>
</gene>
<keyword evidence="1" id="KW-1133">Transmembrane helix</keyword>
<dbReference type="CDD" id="cd07818">
    <property type="entry name" value="SRPBCC_1"/>
    <property type="match status" value="1"/>
</dbReference>
<dbReference type="RefSeq" id="WP_219002981.1">
    <property type="nucleotide sequence ID" value="NZ_CP079194.1"/>
</dbReference>